<evidence type="ECO:0000313" key="1">
    <source>
        <dbReference type="EMBL" id="GAI90984.1"/>
    </source>
</evidence>
<organism evidence="1">
    <name type="scientific">marine sediment metagenome</name>
    <dbReference type="NCBI Taxonomy" id="412755"/>
    <lineage>
        <taxon>unclassified sequences</taxon>
        <taxon>metagenomes</taxon>
        <taxon>ecological metagenomes</taxon>
    </lineage>
</organism>
<reference evidence="1" key="1">
    <citation type="journal article" date="2014" name="Front. Microbiol.">
        <title>High frequency of phylogenetically diverse reductive dehalogenase-homologous genes in deep subseafloor sedimentary metagenomes.</title>
        <authorList>
            <person name="Kawai M."/>
            <person name="Futagami T."/>
            <person name="Toyoda A."/>
            <person name="Takaki Y."/>
            <person name="Nishi S."/>
            <person name="Hori S."/>
            <person name="Arai W."/>
            <person name="Tsubouchi T."/>
            <person name="Morono Y."/>
            <person name="Uchiyama I."/>
            <person name="Ito T."/>
            <person name="Fujiyama A."/>
            <person name="Inagaki F."/>
            <person name="Takami H."/>
        </authorList>
    </citation>
    <scope>NUCLEOTIDE SEQUENCE</scope>
    <source>
        <strain evidence="1">Expedition CK06-06</strain>
    </source>
</reference>
<accession>X1UF94</accession>
<proteinExistence type="predicted"/>
<protein>
    <submittedName>
        <fullName evidence="1">Uncharacterized protein</fullName>
    </submittedName>
</protein>
<dbReference type="AlphaFoldDB" id="X1UF94"/>
<comment type="caution">
    <text evidence="1">The sequence shown here is derived from an EMBL/GenBank/DDBJ whole genome shotgun (WGS) entry which is preliminary data.</text>
</comment>
<dbReference type="EMBL" id="BARW01024363">
    <property type="protein sequence ID" value="GAI90984.1"/>
    <property type="molecule type" value="Genomic_DNA"/>
</dbReference>
<sequence>MNVPYTYPGVVLGTSSDSDEISCRTPDIYLSIKKEEIIPGVCDDPNSK</sequence>
<gene>
    <name evidence="1" type="ORF">S12H4_40179</name>
</gene>
<name>X1UF94_9ZZZZ</name>